<keyword evidence="2" id="KW-0378">Hydrolase</keyword>
<dbReference type="PANTHER" id="PTHR10046">
    <property type="entry name" value="ATP DEPENDENT LON PROTEASE FAMILY MEMBER"/>
    <property type="match status" value="1"/>
</dbReference>
<dbReference type="SUPFAM" id="SSF54211">
    <property type="entry name" value="Ribosomal protein S5 domain 2-like"/>
    <property type="match status" value="1"/>
</dbReference>
<feature type="domain" description="Lon proteolytic" evidence="5">
    <location>
        <begin position="574"/>
        <end position="769"/>
    </location>
</feature>
<feature type="domain" description="Guanylate kinase-like" evidence="4">
    <location>
        <begin position="54"/>
        <end position="258"/>
    </location>
</feature>
<dbReference type="GO" id="GO:0004176">
    <property type="term" value="F:ATP-dependent peptidase activity"/>
    <property type="evidence" value="ECO:0007669"/>
    <property type="project" value="UniProtKB-UniRule"/>
</dbReference>
<dbReference type="InterPro" id="IPR046843">
    <property type="entry name" value="LonB_AAA-LID"/>
</dbReference>
<dbReference type="Pfam" id="PF05362">
    <property type="entry name" value="Lon_C"/>
    <property type="match status" value="1"/>
</dbReference>
<dbReference type="PROSITE" id="PS51786">
    <property type="entry name" value="LON_PROTEOLYTIC"/>
    <property type="match status" value="1"/>
</dbReference>
<dbReference type="GO" id="GO:0005524">
    <property type="term" value="F:ATP binding"/>
    <property type="evidence" value="ECO:0007669"/>
    <property type="project" value="UniProtKB-KW"/>
</dbReference>
<evidence type="ECO:0000256" key="1">
    <source>
        <dbReference type="ARBA" id="ARBA00022670"/>
    </source>
</evidence>
<keyword evidence="6" id="KW-0547">Nucleotide-binding</keyword>
<accession>A0A4P7C402</accession>
<dbReference type="Pfam" id="PF20436">
    <property type="entry name" value="LonB_AAA-LID"/>
    <property type="match status" value="1"/>
</dbReference>
<feature type="active site" evidence="2">
    <location>
        <position position="707"/>
    </location>
</feature>
<dbReference type="InterPro" id="IPR020568">
    <property type="entry name" value="Ribosomal_Su5_D2-typ_SF"/>
</dbReference>
<dbReference type="Pfam" id="PF13654">
    <property type="entry name" value="AAA_32"/>
    <property type="match status" value="1"/>
</dbReference>
<dbReference type="InterPro" id="IPR008269">
    <property type="entry name" value="Lon_proteolytic"/>
</dbReference>
<evidence type="ECO:0000256" key="3">
    <source>
        <dbReference type="SAM" id="Coils"/>
    </source>
</evidence>
<sequence length="813" mass="90880">MTLSELNASDLYHACDLEQFSFETTEELESLTEIIGQRRAVEAVQFGIDINQEGYNVFVLGPSGAGKRTLVQQFLEQRAPKEPTPDDWCYVNNFDQPHKPIALRLPTGKGPQLRDDMEQLMEDVQSALSGAFESDEYRQRRQSLQERFTEQQQQAVEALQQKARERGLAFMQTPAGLAFAPLDPHGKPMSPEEVQKLSEERRQEFQAAAQEMEKEAQRIMEETPRAQRRARRELKELNHQVAEQAVKPLIDELHSHYEDHPRVLSYLEAVKGDLVDQAEELLKLQREEHEQKQPTGPAGAPIPKSVMEAALLRRYKVNVLVEHEPSEGAPVISEDHPTHQNVIGRIEHLAQMGTLIADFNLIMSGALHRANGGYLILDTYKLLSQPFVWEALKRALQSREIRIESPQEMVGLISTITLEPEPIPLDVKVVLLGPPLFFHLLNSLDPEFAELFKVPADFEIDMDRGEENTQLYTRLLGTLAQKYQLRPFHRAAVARVIEHSSRLAGDAQKLSIHMRSVADLMREADYWARQNGHEAVKVKDVQQTIDAQRYRASRQYERAQELIQRELILIDTEGATVGQINGLAVTPFGDLLFGQPHRITARVHMGKGEVIDIEREVALGGPLHSKGVLILAGFLAGRYARTQPLSLSASLVFEQSYGEVEGDSASAAELCVLLSAIAEVPLKQSLAITGSVNQHGQVQAIGGVNEKIEGFFDLCQGHHLNGEQGVLIPAANVQHLMLRQEVIDAVEAGKLHIYPLKTIDQAMEMLTGLPAGEPDEQGNYPAESLNGKISANLAELSRRRQQFLPGLGDREGD</sequence>
<organism evidence="6 7">
    <name type="scientific">Nitrosococcus wardiae</name>
    <dbReference type="NCBI Taxonomy" id="1814290"/>
    <lineage>
        <taxon>Bacteria</taxon>
        <taxon>Pseudomonadati</taxon>
        <taxon>Pseudomonadota</taxon>
        <taxon>Gammaproteobacteria</taxon>
        <taxon>Chromatiales</taxon>
        <taxon>Chromatiaceae</taxon>
        <taxon>Nitrosococcus</taxon>
    </lineage>
</organism>
<reference evidence="6 7" key="1">
    <citation type="submission" date="2019-03" db="EMBL/GenBank/DDBJ databases">
        <title>The genome sequence of Nitrosococcus wardiae strain D1FHST reveals the archetypal metabolic capacity of ammonia-oxidizing Gammaproteobacteria.</title>
        <authorList>
            <person name="Wang L."/>
            <person name="Lim C.K."/>
            <person name="Hanson T.E."/>
            <person name="Dang H."/>
            <person name="Klotz M.G."/>
        </authorList>
    </citation>
    <scope>NUCLEOTIDE SEQUENCE [LARGE SCALE GENOMIC DNA]</scope>
    <source>
        <strain evidence="6 7">D1FHS</strain>
    </source>
</reference>
<dbReference type="EMBL" id="CP038033">
    <property type="protein sequence ID" value="QBQ56559.1"/>
    <property type="molecule type" value="Genomic_DNA"/>
</dbReference>
<evidence type="ECO:0000256" key="2">
    <source>
        <dbReference type="PROSITE-ProRule" id="PRU01122"/>
    </source>
</evidence>
<dbReference type="PRINTS" id="PR00830">
    <property type="entry name" value="ENDOLAPTASE"/>
</dbReference>
<keyword evidence="7" id="KW-1185">Reference proteome</keyword>
<protein>
    <recommendedName>
        <fullName evidence="2">endopeptidase La</fullName>
        <ecNumber evidence="2">3.4.21.53</ecNumber>
    </recommendedName>
</protein>
<feature type="coiled-coil region" evidence="3">
    <location>
        <begin position="134"/>
        <end position="161"/>
    </location>
</feature>
<dbReference type="Pfam" id="PF20437">
    <property type="entry name" value="LonC_helical"/>
    <property type="match status" value="1"/>
</dbReference>
<dbReference type="InterPro" id="IPR008144">
    <property type="entry name" value="Guanylate_kin-like_dom"/>
</dbReference>
<dbReference type="InterPro" id="IPR027065">
    <property type="entry name" value="Lon_Prtase"/>
</dbReference>
<keyword evidence="3" id="KW-0175">Coiled coil</keyword>
<dbReference type="Gene3D" id="3.30.230.10">
    <property type="match status" value="1"/>
</dbReference>
<dbReference type="KEGG" id="nwr:E3U44_11900"/>
<dbReference type="GO" id="GO:0006508">
    <property type="term" value="P:proteolysis"/>
    <property type="evidence" value="ECO:0007669"/>
    <property type="project" value="UniProtKB-KW"/>
</dbReference>
<evidence type="ECO:0000313" key="7">
    <source>
        <dbReference type="Proteomes" id="UP000294325"/>
    </source>
</evidence>
<keyword evidence="2" id="KW-0720">Serine protease</keyword>
<feature type="active site" evidence="2">
    <location>
        <position position="664"/>
    </location>
</feature>
<evidence type="ECO:0000313" key="6">
    <source>
        <dbReference type="EMBL" id="QBQ56559.1"/>
    </source>
</evidence>
<dbReference type="InterPro" id="IPR046844">
    <property type="entry name" value="Lon-like_helical"/>
</dbReference>
<name>A0A4P7C402_9GAMM</name>
<keyword evidence="1 2" id="KW-0645">Protease</keyword>
<dbReference type="Proteomes" id="UP000294325">
    <property type="component" value="Chromosome"/>
</dbReference>
<dbReference type="GO" id="GO:0004252">
    <property type="term" value="F:serine-type endopeptidase activity"/>
    <property type="evidence" value="ECO:0007669"/>
    <property type="project" value="UniProtKB-UniRule"/>
</dbReference>
<comment type="similarity">
    <text evidence="2">Belongs to the peptidase S16 family.</text>
</comment>
<evidence type="ECO:0000259" key="4">
    <source>
        <dbReference type="PROSITE" id="PS50052"/>
    </source>
</evidence>
<comment type="catalytic activity">
    <reaction evidence="2">
        <text>Hydrolysis of proteins in presence of ATP.</text>
        <dbReference type="EC" id="3.4.21.53"/>
    </reaction>
</comment>
<dbReference type="InterPro" id="IPR014721">
    <property type="entry name" value="Ribsml_uS5_D2-typ_fold_subgr"/>
</dbReference>
<evidence type="ECO:0000259" key="5">
    <source>
        <dbReference type="PROSITE" id="PS51786"/>
    </source>
</evidence>
<dbReference type="OrthoDB" id="9758568at2"/>
<dbReference type="PROSITE" id="PS50052">
    <property type="entry name" value="GUANYLATE_KINASE_2"/>
    <property type="match status" value="1"/>
</dbReference>
<dbReference type="RefSeq" id="WP_134359822.1">
    <property type="nucleotide sequence ID" value="NZ_CP038033.1"/>
</dbReference>
<dbReference type="GO" id="GO:0030163">
    <property type="term" value="P:protein catabolic process"/>
    <property type="evidence" value="ECO:0007669"/>
    <property type="project" value="InterPro"/>
</dbReference>
<proteinExistence type="inferred from homology"/>
<dbReference type="EC" id="3.4.21.53" evidence="2"/>
<dbReference type="SUPFAM" id="SSF52540">
    <property type="entry name" value="P-loop containing nucleoside triphosphate hydrolases"/>
    <property type="match status" value="1"/>
</dbReference>
<dbReference type="Gene3D" id="3.40.50.300">
    <property type="entry name" value="P-loop containing nucleotide triphosphate hydrolases"/>
    <property type="match status" value="2"/>
</dbReference>
<gene>
    <name evidence="6" type="ORF">E3U44_11900</name>
</gene>
<feature type="coiled-coil region" evidence="3">
    <location>
        <begin position="195"/>
        <end position="287"/>
    </location>
</feature>
<dbReference type="InterPro" id="IPR041699">
    <property type="entry name" value="AAA_32"/>
</dbReference>
<dbReference type="InterPro" id="IPR027417">
    <property type="entry name" value="P-loop_NTPase"/>
</dbReference>
<keyword evidence="6" id="KW-0067">ATP-binding</keyword>
<dbReference type="AlphaFoldDB" id="A0A4P7C402"/>
<dbReference type="Gene3D" id="1.10.8.60">
    <property type="match status" value="1"/>
</dbReference>